<dbReference type="KEGG" id="nid:NPIRD3C_1113"/>
<dbReference type="PATRIC" id="fig|1582439.9.peg.1148"/>
<dbReference type="EMBL" id="CP010868">
    <property type="protein sequence ID" value="AJM92325.1"/>
    <property type="molecule type" value="Genomic_DNA"/>
</dbReference>
<dbReference type="Proteomes" id="UP000032027">
    <property type="component" value="Chromosome"/>
</dbReference>
<dbReference type="OrthoDB" id="4149at2157"/>
<evidence type="ECO:0000313" key="1">
    <source>
        <dbReference type="EMBL" id="AJM92325.1"/>
    </source>
</evidence>
<protein>
    <submittedName>
        <fullName evidence="1">Uncharacterized protein</fullName>
    </submittedName>
</protein>
<dbReference type="SUPFAM" id="SSF54637">
    <property type="entry name" value="Thioesterase/thiol ester dehydrase-isomerase"/>
    <property type="match status" value="1"/>
</dbReference>
<reference evidence="1 2" key="2">
    <citation type="journal article" date="2016" name="ISME J.">
        <title>Physiological and genomic characterization of two novel marine thaumarchaeal strains indicates niche differentiation.</title>
        <authorList>
            <person name="Bayer B."/>
            <person name="Vojvoda J."/>
            <person name="Offre P."/>
            <person name="Alves R.J."/>
            <person name="Elisabeth N.H."/>
            <person name="Garcia J.A."/>
            <person name="Volland J.M."/>
            <person name="Srivastava A."/>
            <person name="Schleper C."/>
            <person name="Herndl G.J."/>
        </authorList>
    </citation>
    <scope>NUCLEOTIDE SEQUENCE [LARGE SCALE GENOMIC DNA]</scope>
    <source>
        <strain evidence="1 2">D3C</strain>
    </source>
</reference>
<organism evidence="1 2">
    <name type="scientific">Nitrosopumilus piranensis</name>
    <dbReference type="NCBI Taxonomy" id="1582439"/>
    <lineage>
        <taxon>Archaea</taxon>
        <taxon>Nitrososphaerota</taxon>
        <taxon>Nitrososphaeria</taxon>
        <taxon>Nitrosopumilales</taxon>
        <taxon>Nitrosopumilaceae</taxon>
        <taxon>Nitrosopumilus</taxon>
    </lineage>
</organism>
<reference evidence="2" key="1">
    <citation type="submission" date="2015-02" db="EMBL/GenBank/DDBJ databases">
        <title>Characterization of two novel Thaumarchaeota isolated from the Northern Adriatic Sea.</title>
        <authorList>
            <person name="Bayer B."/>
            <person name="Vojvoda J."/>
            <person name="Offre P."/>
            <person name="Srivastava A."/>
            <person name="Elisabeth N."/>
            <person name="Garcia J.A.L."/>
            <person name="Schleper C."/>
            <person name="Herndl G.J."/>
        </authorList>
    </citation>
    <scope>NUCLEOTIDE SEQUENCE [LARGE SCALE GENOMIC DNA]</scope>
    <source>
        <strain evidence="2">D3C</strain>
    </source>
</reference>
<evidence type="ECO:0000313" key="2">
    <source>
        <dbReference type="Proteomes" id="UP000032027"/>
    </source>
</evidence>
<dbReference type="AlphaFoldDB" id="A0A0C5BZ98"/>
<keyword evidence="2" id="KW-1185">Reference proteome</keyword>
<accession>A0A0C5BZ98</accession>
<dbReference type="RefSeq" id="WP_148703191.1">
    <property type="nucleotide sequence ID" value="NZ_CP010868.1"/>
</dbReference>
<dbReference type="GeneID" id="41600261"/>
<dbReference type="STRING" id="1582439.NPIRD3C_1113"/>
<sequence length="150" mass="17448">MKKFSEFRVGDTFHSTCSISDKELEEYLNFSRVRNAFLEDKQKGEQQIVSGRAILSRMEGEFSRLNQIYGNHIVFLGTDGDPEWKNRNTRFLKPLYTDEVLKLKFTISQVEDIDDEFGKIGVDYEGTDNSGEPIVLSKKNIYRIKKEPPR</sequence>
<reference evidence="1 2" key="3">
    <citation type="journal article" date="2019" name="Int. J. Syst. Evol. Microbiol.">
        <title>Nitrosopumilus adriaticus sp. nov. and Nitrosopumilus piranensis sp. nov., two ammonia-oxidizing archaea from the Adriatic Sea and members of the class Nitrososphaeria.</title>
        <authorList>
            <person name="Bayer B."/>
            <person name="Vojvoda J."/>
            <person name="Reinthaler T."/>
            <person name="Reyes C."/>
            <person name="Pinto M."/>
            <person name="Herndl G.J."/>
        </authorList>
    </citation>
    <scope>NUCLEOTIDE SEQUENCE [LARGE SCALE GENOMIC DNA]</scope>
    <source>
        <strain evidence="1 2">D3C</strain>
    </source>
</reference>
<dbReference type="Gene3D" id="3.10.129.10">
    <property type="entry name" value="Hotdog Thioesterase"/>
    <property type="match status" value="1"/>
</dbReference>
<proteinExistence type="predicted"/>
<dbReference type="InterPro" id="IPR029069">
    <property type="entry name" value="HotDog_dom_sf"/>
</dbReference>
<dbReference type="HOGENOM" id="CLU_1745471_0_0_2"/>
<name>A0A0C5BZ98_9ARCH</name>
<gene>
    <name evidence="1" type="ORF">NPIRD3C_1113</name>
</gene>